<dbReference type="InterPro" id="IPR029055">
    <property type="entry name" value="Ntn_hydrolases_N"/>
</dbReference>
<dbReference type="KEGG" id="csh:Closa_0510"/>
<dbReference type="RefSeq" id="WP_013271244.1">
    <property type="nucleotide sequence ID" value="NC_014376.1"/>
</dbReference>
<dbReference type="EC" id="3.5.1.11" evidence="4"/>
<accession>D9R433</accession>
<evidence type="ECO:0000313" key="5">
    <source>
        <dbReference type="Proteomes" id="UP000001662"/>
    </source>
</evidence>
<dbReference type="InterPro" id="IPR052193">
    <property type="entry name" value="Peptidase_C59"/>
</dbReference>
<comment type="similarity">
    <text evidence="1">Belongs to the peptidase C59 family.</text>
</comment>
<dbReference type="PaxDb" id="610130-Closa_0510"/>
<evidence type="ECO:0000313" key="4">
    <source>
        <dbReference type="EMBL" id="ADL03146.1"/>
    </source>
</evidence>
<protein>
    <submittedName>
        <fullName evidence="4">Penicillin amidase</fullName>
        <ecNumber evidence="4">3.5.1.11</ecNumber>
    </submittedName>
</protein>
<gene>
    <name evidence="4" type="ordered locus">Closa_0510</name>
</gene>
<dbReference type="eggNOG" id="COG3049">
    <property type="taxonomic scope" value="Bacteria"/>
</dbReference>
<dbReference type="EMBL" id="CP002109">
    <property type="protein sequence ID" value="ADL03146.1"/>
    <property type="molecule type" value="Genomic_DNA"/>
</dbReference>
<sequence length="321" mass="36172">MCTAITLTSRQGETFFGRNMDFSYDIDPHLYVVPPNYEWDHAVSKEKIRNTYRFIGIGQELDGILAFFDGVNEMGFAAAALYFAGCAKYDTMPTQKPGKQIVSYDFLHYILGRCADIHELRQLMKNLSIVGFEDPVTQTVAPLHWMAVDRSGECVVIELTERGMEVISNPIGVMANSPDFPWHMTNLRNYMGASPYQPEEACWGNVRLTPFGQAGGTQLLPGGFTSPERFVRAAYLKSFIPTPEDRTEAVVSCFHVMESVTIPKGAVITKRNAYDYTKYTAFINTATCEYFFKTYDNIQVETASLFEDYIQFQDLVSLGGL</sequence>
<evidence type="ECO:0000256" key="1">
    <source>
        <dbReference type="ARBA" id="ARBA00006625"/>
    </source>
</evidence>
<feature type="domain" description="Choloylglycine hydrolase/NAAA C-terminal" evidence="3">
    <location>
        <begin position="2"/>
        <end position="316"/>
    </location>
</feature>
<dbReference type="PANTHER" id="PTHR35527">
    <property type="entry name" value="CHOLOYLGLYCINE HYDROLASE"/>
    <property type="match status" value="1"/>
</dbReference>
<dbReference type="STRING" id="610130.Closa_0510"/>
<dbReference type="CDD" id="cd00542">
    <property type="entry name" value="Ntn_PVA"/>
    <property type="match status" value="1"/>
</dbReference>
<dbReference type="InterPro" id="IPR029132">
    <property type="entry name" value="CBAH/NAAA_C"/>
</dbReference>
<dbReference type="Proteomes" id="UP000001662">
    <property type="component" value="Chromosome"/>
</dbReference>
<dbReference type="Gene3D" id="3.60.60.10">
    <property type="entry name" value="Penicillin V Acylase, Chain A"/>
    <property type="match status" value="1"/>
</dbReference>
<evidence type="ECO:0000259" key="3">
    <source>
        <dbReference type="Pfam" id="PF02275"/>
    </source>
</evidence>
<keyword evidence="5" id="KW-1185">Reference proteome</keyword>
<dbReference type="SUPFAM" id="SSF56235">
    <property type="entry name" value="N-terminal nucleophile aminohydrolases (Ntn hydrolases)"/>
    <property type="match status" value="1"/>
</dbReference>
<dbReference type="Pfam" id="PF02275">
    <property type="entry name" value="CBAH"/>
    <property type="match status" value="1"/>
</dbReference>
<dbReference type="HOGENOM" id="CLU_045206_1_0_9"/>
<reference evidence="4" key="1">
    <citation type="submission" date="2010-07" db="EMBL/GenBank/DDBJ databases">
        <title>Complete sequence of Clostridium saccharolyticum WM1.</title>
        <authorList>
            <consortium name="US DOE Joint Genome Institute"/>
            <person name="Lucas S."/>
            <person name="Copeland A."/>
            <person name="Lapidus A."/>
            <person name="Cheng J.-F."/>
            <person name="Bruce D."/>
            <person name="Goodwin L."/>
            <person name="Pitluck S."/>
            <person name="Chertkov O."/>
            <person name="Detter J.C."/>
            <person name="Han C."/>
            <person name="Tapia R."/>
            <person name="Land M."/>
            <person name="Hauser L."/>
            <person name="Chang Y.-J."/>
            <person name="Jeffries C."/>
            <person name="Kyrpides N."/>
            <person name="Ivanova N."/>
            <person name="Mikhailova N."/>
            <person name="Mouttaki H."/>
            <person name="Lin L."/>
            <person name="Zhou J."/>
            <person name="Hemme C.L."/>
            <person name="Woyke T."/>
        </authorList>
    </citation>
    <scope>NUCLEOTIDE SEQUENCE [LARGE SCALE GENOMIC DNA]</scope>
    <source>
        <strain evidence="4">WM1</strain>
    </source>
</reference>
<dbReference type="GO" id="GO:0008953">
    <property type="term" value="F:penicillin amidase activity"/>
    <property type="evidence" value="ECO:0007669"/>
    <property type="project" value="UniProtKB-EC"/>
</dbReference>
<evidence type="ECO:0000256" key="2">
    <source>
        <dbReference type="ARBA" id="ARBA00022801"/>
    </source>
</evidence>
<dbReference type="MEROPS" id="C59.001"/>
<dbReference type="AlphaFoldDB" id="D9R433"/>
<dbReference type="OrthoDB" id="9794717at2"/>
<keyword evidence="2 4" id="KW-0378">Hydrolase</keyword>
<organism evidence="4 5">
    <name type="scientific">Lacrimispora saccharolytica (strain ATCC 35040 / DSM 2544 / NRCC 2533 / WM1)</name>
    <name type="common">Clostridium saccharolyticum</name>
    <dbReference type="NCBI Taxonomy" id="610130"/>
    <lineage>
        <taxon>Bacteria</taxon>
        <taxon>Bacillati</taxon>
        <taxon>Bacillota</taxon>
        <taxon>Clostridia</taxon>
        <taxon>Lachnospirales</taxon>
        <taxon>Lachnospiraceae</taxon>
        <taxon>Lacrimispora</taxon>
    </lineage>
</organism>
<proteinExistence type="inferred from homology"/>
<dbReference type="PANTHER" id="PTHR35527:SF2">
    <property type="entry name" value="HYDROLASE"/>
    <property type="match status" value="1"/>
</dbReference>
<name>D9R433_LACSW</name>